<reference evidence="1 2" key="1">
    <citation type="submission" date="2016-10" db="EMBL/GenBank/DDBJ databases">
        <authorList>
            <person name="de Groot N.N."/>
        </authorList>
    </citation>
    <scope>NUCLEOTIDE SEQUENCE [LARGE SCALE GENOMIC DNA]</scope>
    <source>
        <strain evidence="1 2">Nm22</strain>
    </source>
</reference>
<name>A0A1H8GD20_9PROT</name>
<proteinExistence type="predicted"/>
<protein>
    <submittedName>
        <fullName evidence="1">Uncharacterized protein</fullName>
    </submittedName>
</protein>
<evidence type="ECO:0000313" key="2">
    <source>
        <dbReference type="Proteomes" id="UP000199459"/>
    </source>
</evidence>
<dbReference type="EMBL" id="FOCP01000017">
    <property type="protein sequence ID" value="SEN41892.1"/>
    <property type="molecule type" value="Genomic_DNA"/>
</dbReference>
<dbReference type="Proteomes" id="UP000199459">
    <property type="component" value="Unassembled WGS sequence"/>
</dbReference>
<evidence type="ECO:0000313" key="1">
    <source>
        <dbReference type="EMBL" id="SEN41892.1"/>
    </source>
</evidence>
<accession>A0A1H8GD20</accession>
<dbReference type="AlphaFoldDB" id="A0A1H8GD20"/>
<sequence>MLIISPVGPHLLVWYSYTDYGAYKGMNECIYLGGGGLIEINDGDICPVIVISDRRDMD</sequence>
<gene>
    <name evidence="1" type="ORF">SAMN05216325_11764</name>
</gene>
<organism evidence="1 2">
    <name type="scientific">Nitrosomonas marina</name>
    <dbReference type="NCBI Taxonomy" id="917"/>
    <lineage>
        <taxon>Bacteria</taxon>
        <taxon>Pseudomonadati</taxon>
        <taxon>Pseudomonadota</taxon>
        <taxon>Betaproteobacteria</taxon>
        <taxon>Nitrosomonadales</taxon>
        <taxon>Nitrosomonadaceae</taxon>
        <taxon>Nitrosomonas</taxon>
    </lineage>
</organism>